<dbReference type="PANTHER" id="PTHR10887:SF495">
    <property type="entry name" value="HELICASE SENATAXIN ISOFORM X1-RELATED"/>
    <property type="match status" value="1"/>
</dbReference>
<organism evidence="3 4">
    <name type="scientific">Helicobacter baculiformis</name>
    <dbReference type="NCBI Taxonomy" id="427351"/>
    <lineage>
        <taxon>Bacteria</taxon>
        <taxon>Pseudomonadati</taxon>
        <taxon>Campylobacterota</taxon>
        <taxon>Epsilonproteobacteria</taxon>
        <taxon>Campylobacterales</taxon>
        <taxon>Helicobacteraceae</taxon>
        <taxon>Helicobacter</taxon>
    </lineage>
</organism>
<dbReference type="InterPro" id="IPR041677">
    <property type="entry name" value="DNA2/NAM7_AAA_11"/>
</dbReference>
<accession>A0ABV7ZIC3</accession>
<dbReference type="InterPro" id="IPR003593">
    <property type="entry name" value="AAA+_ATPase"/>
</dbReference>
<feature type="domain" description="Helicase ATP-binding" evidence="2">
    <location>
        <begin position="434"/>
        <end position="817"/>
    </location>
</feature>
<sequence length="1055" mass="121901">MLDLMRVRTDTLLENVRARNTSQQLLQAGKDNLGFLEFKGQRISLFAQGKVISLELIQESQAREINSLCVRRPLALVRIVHIHGNQPQTLILEIIFFNNPLKRHPETTAINFNEEKVLNELNRHYKSTNDDQCLQKFHEECHFSINGEPYFLIHTRGVMTNTEEIETFSLHSNVFTLGVKTSSKRDQKFLEAYRLQTRGNFSSNGFILVQGALKFTLQSTNPISKELVKTYQNNAHSYLNIYKTHLYLEYKRMLTRAQRFGARQVKKIEHTPAGYKFYFSIPKETLTEDDSLCLYIQKEEEEPDIESLKRLNLEDRDAVLDFVKRKPKEKEIILEIIKVEDEWVEVETQRDLENKELWVWLNYYGEKTHLDRKQRALEMALNGSSANPNLFLILDIKDENEEDEDREKLLGVLQSVGSHKMRALTPKTTHKVFKSKPPTPNQEEAIGIALNTPDIAIIQGPPGTGKTTLINAICERLYEEYDPEYMKSVLVCAHGHDATTNVCNRLEIGGLPTPKFGNKKGEDSAPIEKEFLEWSQTLAKEAKKEILDFSQKEKILEIENALESYRRSPIDPLSLLDFIEGRIWHLDKSLRSQLEILKEKLTPKPAVLDQRSSIYALRTTPKSFEDDGMARNQDLLYSAYKDALSESQKELLQEREPNLQEIKALQEHLLACFTPAPHFSKAKRNQDLEDFVEQVLDSLKSRTTLDRTSRILIEYIQRLENNPDMDFFKDYSFVSASTTGQSDQVIKYKKASCFDTVIIDEAAKISPLDLLIVMVLAKKRIILVGDHRQLPHEKDEEITQEILRNEDVSVRGRIEEMISESMFSLLKKRAIFLEKIDGKKRQITLSNQYRTHPILGKFVSDTFYEQHGEGFQSPLDATHFAHHLGFLENKPCVWMDIKITEGIEKRSKTSLYREAEVDCIMKLLIQCKEENPNLSFGVITFYRAQKDRLEERLKTLLPQEQMPRIGTVDSFQGMEFDIVFLSAVRTSAGRSFGFLKCVNRLCVSMSRQKKALIVVGELDFYKSPKAQEEVPGLYNFIQLCEKEGKIFGNFEPKRD</sequence>
<reference evidence="4" key="1">
    <citation type="journal article" date="2019" name="Int. J. Syst. Evol. Microbiol.">
        <title>The Global Catalogue of Microorganisms (GCM) 10K type strain sequencing project: providing services to taxonomists for standard genome sequencing and annotation.</title>
        <authorList>
            <consortium name="The Broad Institute Genomics Platform"/>
            <consortium name="The Broad Institute Genome Sequencing Center for Infectious Disease"/>
            <person name="Wu L."/>
            <person name="Ma J."/>
        </authorList>
    </citation>
    <scope>NUCLEOTIDE SEQUENCE [LARGE SCALE GENOMIC DNA]</scope>
    <source>
        <strain evidence="4">CCUG 53816</strain>
    </source>
</reference>
<protein>
    <submittedName>
        <fullName evidence="3">AAA domain-containing protein</fullName>
    </submittedName>
</protein>
<dbReference type="Pfam" id="PF13086">
    <property type="entry name" value="AAA_11"/>
    <property type="match status" value="1"/>
</dbReference>
<dbReference type="InterPro" id="IPR041679">
    <property type="entry name" value="DNA2/NAM7-like_C"/>
</dbReference>
<dbReference type="Pfam" id="PF13087">
    <property type="entry name" value="AAA_12"/>
    <property type="match status" value="1"/>
</dbReference>
<dbReference type="EMBL" id="JBHRZO010000034">
    <property type="protein sequence ID" value="MFC3847900.1"/>
    <property type="molecule type" value="Genomic_DNA"/>
</dbReference>
<keyword evidence="4" id="KW-1185">Reference proteome</keyword>
<dbReference type="Proteomes" id="UP001595783">
    <property type="component" value="Unassembled WGS sequence"/>
</dbReference>
<name>A0ABV7ZIC3_9HELI</name>
<evidence type="ECO:0000259" key="2">
    <source>
        <dbReference type="SMART" id="SM00487"/>
    </source>
</evidence>
<proteinExistence type="predicted"/>
<dbReference type="SUPFAM" id="SSF52540">
    <property type="entry name" value="P-loop containing nucleoside triphosphate hydrolases"/>
    <property type="match status" value="1"/>
</dbReference>
<dbReference type="InterPro" id="IPR014001">
    <property type="entry name" value="Helicase_ATP-bd"/>
</dbReference>
<dbReference type="CDD" id="cd18808">
    <property type="entry name" value="SF1_C_Upf1"/>
    <property type="match status" value="1"/>
</dbReference>
<gene>
    <name evidence="3" type="ORF">ACFOPX_05060</name>
</gene>
<dbReference type="SMART" id="SM00487">
    <property type="entry name" value="DEXDc"/>
    <property type="match status" value="1"/>
</dbReference>
<comment type="caution">
    <text evidence="3">The sequence shown here is derived from an EMBL/GenBank/DDBJ whole genome shotgun (WGS) entry which is preliminary data.</text>
</comment>
<dbReference type="InterPro" id="IPR045055">
    <property type="entry name" value="DNA2/NAM7-like"/>
</dbReference>
<evidence type="ECO:0000313" key="3">
    <source>
        <dbReference type="EMBL" id="MFC3847900.1"/>
    </source>
</evidence>
<dbReference type="PANTHER" id="PTHR10887">
    <property type="entry name" value="DNA2/NAM7 HELICASE FAMILY"/>
    <property type="match status" value="1"/>
</dbReference>
<dbReference type="RefSeq" id="WP_104752311.1">
    <property type="nucleotide sequence ID" value="NZ_FZMF01000019.1"/>
</dbReference>
<dbReference type="InterPro" id="IPR047187">
    <property type="entry name" value="SF1_C_Upf1"/>
</dbReference>
<dbReference type="Gene3D" id="3.40.50.300">
    <property type="entry name" value="P-loop containing nucleotide triphosphate hydrolases"/>
    <property type="match status" value="2"/>
</dbReference>
<dbReference type="SMART" id="SM00382">
    <property type="entry name" value="AAA"/>
    <property type="match status" value="1"/>
</dbReference>
<evidence type="ECO:0000259" key="1">
    <source>
        <dbReference type="SMART" id="SM00382"/>
    </source>
</evidence>
<dbReference type="InterPro" id="IPR027417">
    <property type="entry name" value="P-loop_NTPase"/>
</dbReference>
<feature type="domain" description="AAA+ ATPase" evidence="1">
    <location>
        <begin position="452"/>
        <end position="809"/>
    </location>
</feature>
<evidence type="ECO:0000313" key="4">
    <source>
        <dbReference type="Proteomes" id="UP001595783"/>
    </source>
</evidence>